<keyword evidence="1" id="KW-0812">Transmembrane</keyword>
<evidence type="ECO:0000313" key="2">
    <source>
        <dbReference type="EMBL" id="OOR02961.1"/>
    </source>
</evidence>
<keyword evidence="1" id="KW-0472">Membrane</keyword>
<feature type="transmembrane region" description="Helical" evidence="1">
    <location>
        <begin position="44"/>
        <end position="60"/>
    </location>
</feature>
<protein>
    <submittedName>
        <fullName evidence="2">Uncharacterized protein</fullName>
    </submittedName>
</protein>
<proteinExistence type="predicted"/>
<reference evidence="2 3" key="1">
    <citation type="submission" date="2017-01" db="EMBL/GenBank/DDBJ databases">
        <title>Bacillus cereus isolates.</title>
        <authorList>
            <person name="Beno S.M."/>
        </authorList>
    </citation>
    <scope>NUCLEOTIDE SEQUENCE [LARGE SCALE GENOMIC DNA]</scope>
    <source>
        <strain evidence="2 3">FSL W7-1108</strain>
    </source>
</reference>
<organism evidence="2 3">
    <name type="scientific">Bacillus mycoides</name>
    <dbReference type="NCBI Taxonomy" id="1405"/>
    <lineage>
        <taxon>Bacteria</taxon>
        <taxon>Bacillati</taxon>
        <taxon>Bacillota</taxon>
        <taxon>Bacilli</taxon>
        <taxon>Bacillales</taxon>
        <taxon>Bacillaceae</taxon>
        <taxon>Bacillus</taxon>
        <taxon>Bacillus cereus group</taxon>
    </lineage>
</organism>
<evidence type="ECO:0000313" key="3">
    <source>
        <dbReference type="Proteomes" id="UP000190696"/>
    </source>
</evidence>
<dbReference type="AlphaFoldDB" id="A0A1S9T002"/>
<keyword evidence="1" id="KW-1133">Transmembrane helix</keyword>
<evidence type="ECO:0000256" key="1">
    <source>
        <dbReference type="SAM" id="Phobius"/>
    </source>
</evidence>
<dbReference type="Proteomes" id="UP000190696">
    <property type="component" value="Unassembled WGS sequence"/>
</dbReference>
<sequence length="61" mass="7473">MKPVRVYFVCKFSNYLHLPFRKKKQPRLKLTLHKLRLIAMWRDPYILLFVSLTLFPHVAFL</sequence>
<dbReference type="EMBL" id="MUAI01000071">
    <property type="protein sequence ID" value="OOR02961.1"/>
    <property type="molecule type" value="Genomic_DNA"/>
</dbReference>
<accession>A0A1S9T002</accession>
<name>A0A1S9T002_BACMY</name>
<comment type="caution">
    <text evidence="2">The sequence shown here is derived from an EMBL/GenBank/DDBJ whole genome shotgun (WGS) entry which is preliminary data.</text>
</comment>
<gene>
    <name evidence="2" type="ORF">BW900_29675</name>
</gene>